<reference evidence="2 3" key="1">
    <citation type="journal article" date="2012" name="Genome Biol.">
        <title>Genome and low-iron response of an oceanic diatom adapted to chronic iron limitation.</title>
        <authorList>
            <person name="Lommer M."/>
            <person name="Specht M."/>
            <person name="Roy A.S."/>
            <person name="Kraemer L."/>
            <person name="Andreson R."/>
            <person name="Gutowska M.A."/>
            <person name="Wolf J."/>
            <person name="Bergner S.V."/>
            <person name="Schilhabel M.B."/>
            <person name="Klostermeier U.C."/>
            <person name="Beiko R.G."/>
            <person name="Rosenstiel P."/>
            <person name="Hippler M."/>
            <person name="Laroche J."/>
        </authorList>
    </citation>
    <scope>NUCLEOTIDE SEQUENCE [LARGE SCALE GENOMIC DNA]</scope>
    <source>
        <strain evidence="2 3">CCMP1005</strain>
    </source>
</reference>
<feature type="compositionally biased region" description="Low complexity" evidence="1">
    <location>
        <begin position="109"/>
        <end position="124"/>
    </location>
</feature>
<keyword evidence="3" id="KW-1185">Reference proteome</keyword>
<evidence type="ECO:0000313" key="3">
    <source>
        <dbReference type="Proteomes" id="UP000266841"/>
    </source>
</evidence>
<proteinExistence type="predicted"/>
<evidence type="ECO:0000256" key="1">
    <source>
        <dbReference type="SAM" id="MobiDB-lite"/>
    </source>
</evidence>
<dbReference type="AlphaFoldDB" id="K0RWJ4"/>
<feature type="compositionally biased region" description="Low complexity" evidence="1">
    <location>
        <begin position="280"/>
        <end position="295"/>
    </location>
</feature>
<comment type="caution">
    <text evidence="2">The sequence shown here is derived from an EMBL/GenBank/DDBJ whole genome shotgun (WGS) entry which is preliminary data.</text>
</comment>
<dbReference type="EMBL" id="AGNL01042198">
    <property type="protein sequence ID" value="EJK51117.1"/>
    <property type="molecule type" value="Genomic_DNA"/>
</dbReference>
<evidence type="ECO:0000313" key="2">
    <source>
        <dbReference type="EMBL" id="EJK51117.1"/>
    </source>
</evidence>
<accession>K0RWJ4</accession>
<feature type="compositionally biased region" description="Polar residues" evidence="1">
    <location>
        <begin position="125"/>
        <end position="134"/>
    </location>
</feature>
<feature type="compositionally biased region" description="Basic and acidic residues" evidence="1">
    <location>
        <begin position="142"/>
        <end position="159"/>
    </location>
</feature>
<name>K0RWJ4_THAOC</name>
<feature type="region of interest" description="Disordered" evidence="1">
    <location>
        <begin position="1"/>
        <end position="327"/>
    </location>
</feature>
<gene>
    <name evidence="2" type="ORF">THAOC_29745</name>
</gene>
<dbReference type="Proteomes" id="UP000266841">
    <property type="component" value="Unassembled WGS sequence"/>
</dbReference>
<feature type="non-terminal residue" evidence="2">
    <location>
        <position position="1"/>
    </location>
</feature>
<feature type="compositionally biased region" description="Basic and acidic residues" evidence="1">
    <location>
        <begin position="37"/>
        <end position="50"/>
    </location>
</feature>
<sequence>SWSAALREITEIQRPAPRARGSTHVTWAETEEGAGEGSRKGEGRGDRTEDSVEAPPAPGPVEEEGTGENPTARREGRCPLPGGVQALPGRRDGEDGEHDPAAAANDVVPTQPGATGGTTAEAPTSSPRARNSCVTDAASFGEDGRSLRRVPREDGEKGRRGGAVNDTPRLGSPGGWMVTWPPGIPSNALFIHSSDRSVSPVKSHPWLLQERIAPPPSPGSNQRVAPTKRGGNCSPGGGRRTASHPGRGRRPSPPRRSRARFPRRKSHKRPSFPALPPPSSAGSGATAGEDGGSTAWAAVGRRKGHWRGTERARRGGFLSTGLNLDRPEVRPSRALGYARDCAALPSAPVIQAQRRPWWLEGREQ</sequence>
<organism evidence="2 3">
    <name type="scientific">Thalassiosira oceanica</name>
    <name type="common">Marine diatom</name>
    <dbReference type="NCBI Taxonomy" id="159749"/>
    <lineage>
        <taxon>Eukaryota</taxon>
        <taxon>Sar</taxon>
        <taxon>Stramenopiles</taxon>
        <taxon>Ochrophyta</taxon>
        <taxon>Bacillariophyta</taxon>
        <taxon>Coscinodiscophyceae</taxon>
        <taxon>Thalassiosirophycidae</taxon>
        <taxon>Thalassiosirales</taxon>
        <taxon>Thalassiosiraceae</taxon>
        <taxon>Thalassiosira</taxon>
    </lineage>
</organism>
<feature type="compositionally biased region" description="Basic residues" evidence="1">
    <location>
        <begin position="246"/>
        <end position="270"/>
    </location>
</feature>
<protein>
    <submittedName>
        <fullName evidence="2">Uncharacterized protein</fullName>
    </submittedName>
</protein>